<name>A0A0G4HHP7_9ALVE</name>
<dbReference type="PANTHER" id="PTHR22761">
    <property type="entry name" value="CHARGED MULTIVESICULAR BODY PROTEIN"/>
    <property type="match status" value="1"/>
</dbReference>
<protein>
    <recommendedName>
        <fullName evidence="6">Charged multivesicular body protein 5</fullName>
    </recommendedName>
</protein>
<dbReference type="VEuPathDB" id="CryptoDB:Cvel_27552"/>
<accession>A0A0G4HHP7</accession>
<proteinExistence type="inferred from homology"/>
<evidence type="ECO:0000256" key="4">
    <source>
        <dbReference type="SAM" id="MobiDB-lite"/>
    </source>
</evidence>
<dbReference type="GO" id="GO:0005771">
    <property type="term" value="C:multivesicular body"/>
    <property type="evidence" value="ECO:0007669"/>
    <property type="project" value="TreeGrafter"/>
</dbReference>
<dbReference type="PANTHER" id="PTHR22761:SF12">
    <property type="entry name" value="CHARGED MULTIVESICULAR BODY PROTEIN 5"/>
    <property type="match status" value="1"/>
</dbReference>
<dbReference type="PhylomeDB" id="A0A0G4HHP7"/>
<dbReference type="GO" id="GO:0006900">
    <property type="term" value="P:vesicle budding from membrane"/>
    <property type="evidence" value="ECO:0007669"/>
    <property type="project" value="TreeGrafter"/>
</dbReference>
<dbReference type="GO" id="GO:0032511">
    <property type="term" value="P:late endosome to vacuole transport via multivesicular body sorting pathway"/>
    <property type="evidence" value="ECO:0007669"/>
    <property type="project" value="TreeGrafter"/>
</dbReference>
<feature type="region of interest" description="Disordered" evidence="4">
    <location>
        <begin position="185"/>
        <end position="220"/>
    </location>
</feature>
<reference evidence="5" key="1">
    <citation type="submission" date="2014-11" db="EMBL/GenBank/DDBJ databases">
        <authorList>
            <person name="Otto D Thomas"/>
            <person name="Naeem Raeece"/>
        </authorList>
    </citation>
    <scope>NUCLEOTIDE SEQUENCE</scope>
</reference>
<sequence length="220" mass="24020">MKRIFGVSKKQEPAPSLDEASSHLGGRIEGIEAQIAKCDQELAQYKQQLARARGVAANAVKQKALQVLKRKKMYEQQRDSLLGTQMNIDQCSFMTEQAKTTAVTVAAMKEANTSLKKQYKKMDIDDIERVADDMQDLMMDQEEINEIMSRSYAIPGGVDEADLDAELAALEDDIAFQDEQVAAGPGAVPSYLPSVPTAPTDPLDANQATAVGPSAVQMQR</sequence>
<organism evidence="5">
    <name type="scientific">Chromera velia CCMP2878</name>
    <dbReference type="NCBI Taxonomy" id="1169474"/>
    <lineage>
        <taxon>Eukaryota</taxon>
        <taxon>Sar</taxon>
        <taxon>Alveolata</taxon>
        <taxon>Colpodellida</taxon>
        <taxon>Chromeraceae</taxon>
        <taxon>Chromera</taxon>
    </lineage>
</organism>
<dbReference type="AlphaFoldDB" id="A0A0G4HHP7"/>
<dbReference type="Gene3D" id="6.10.250.1710">
    <property type="match status" value="1"/>
</dbReference>
<dbReference type="InterPro" id="IPR005024">
    <property type="entry name" value="Snf7_fam"/>
</dbReference>
<dbReference type="Pfam" id="PF03357">
    <property type="entry name" value="Snf7"/>
    <property type="match status" value="1"/>
</dbReference>
<dbReference type="Gene3D" id="1.10.287.1060">
    <property type="entry name" value="ESAT-6-like"/>
    <property type="match status" value="1"/>
</dbReference>
<evidence type="ECO:0000313" key="5">
    <source>
        <dbReference type="EMBL" id="CEM43479.1"/>
    </source>
</evidence>
<comment type="similarity">
    <text evidence="1">Belongs to the SNF7 family.</text>
</comment>
<evidence type="ECO:0000256" key="2">
    <source>
        <dbReference type="ARBA" id="ARBA00023054"/>
    </source>
</evidence>
<evidence type="ECO:0008006" key="6">
    <source>
        <dbReference type="Google" id="ProtNLM"/>
    </source>
</evidence>
<evidence type="ECO:0000256" key="1">
    <source>
        <dbReference type="ARBA" id="ARBA00006190"/>
    </source>
</evidence>
<keyword evidence="2 3" id="KW-0175">Coiled coil</keyword>
<dbReference type="EMBL" id="CDMZ01002694">
    <property type="protein sequence ID" value="CEM43479.1"/>
    <property type="molecule type" value="Genomic_DNA"/>
</dbReference>
<feature type="coiled-coil region" evidence="3">
    <location>
        <begin position="28"/>
        <end position="62"/>
    </location>
</feature>
<gene>
    <name evidence="5" type="ORF">Cvel_27552</name>
</gene>
<feature type="region of interest" description="Disordered" evidence="4">
    <location>
        <begin position="1"/>
        <end position="22"/>
    </location>
</feature>
<evidence type="ECO:0000256" key="3">
    <source>
        <dbReference type="SAM" id="Coils"/>
    </source>
</evidence>